<comment type="subcellular location">
    <subcellularLocation>
        <location evidence="2">Cell inner membrane</location>
        <topology evidence="2">Multi-pass membrane protein</topology>
    </subcellularLocation>
</comment>
<evidence type="ECO:0000256" key="11">
    <source>
        <dbReference type="ARBA" id="ARBA00022840"/>
    </source>
</evidence>
<dbReference type="Gene3D" id="3.30.565.10">
    <property type="entry name" value="Histidine kinase-like ATPase, C-terminal domain"/>
    <property type="match status" value="1"/>
</dbReference>
<dbReference type="SMART" id="SM00388">
    <property type="entry name" value="HisKA"/>
    <property type="match status" value="1"/>
</dbReference>
<protein>
    <recommendedName>
        <fullName evidence="17">Virulence sensor protein BvgS</fullName>
        <ecNumber evidence="3">2.7.13.3</ecNumber>
    </recommendedName>
</protein>
<dbReference type="Pfam" id="PF00072">
    <property type="entry name" value="Response_reg"/>
    <property type="match status" value="1"/>
</dbReference>
<dbReference type="InterPro" id="IPR004358">
    <property type="entry name" value="Sig_transdc_His_kin-like_C"/>
</dbReference>
<dbReference type="CDD" id="cd00082">
    <property type="entry name" value="HisKA"/>
    <property type="match status" value="1"/>
</dbReference>
<dbReference type="Gene3D" id="3.40.50.2300">
    <property type="match status" value="1"/>
</dbReference>
<keyword evidence="13" id="KW-0902">Two-component regulatory system</keyword>
<dbReference type="InterPro" id="IPR003661">
    <property type="entry name" value="HisK_dim/P_dom"/>
</dbReference>
<evidence type="ECO:0000256" key="5">
    <source>
        <dbReference type="ARBA" id="ARBA00022519"/>
    </source>
</evidence>
<dbReference type="SUPFAM" id="SSF55874">
    <property type="entry name" value="ATPase domain of HSP90 chaperone/DNA topoisomerase II/histidine kinase"/>
    <property type="match status" value="1"/>
</dbReference>
<dbReference type="Pfam" id="PF02518">
    <property type="entry name" value="HATPase_c"/>
    <property type="match status" value="1"/>
</dbReference>
<dbReference type="InterPro" id="IPR036890">
    <property type="entry name" value="HATPase_C_sf"/>
</dbReference>
<dbReference type="Proteomes" id="UP000682266">
    <property type="component" value="Unassembled WGS sequence"/>
</dbReference>
<evidence type="ECO:0000256" key="2">
    <source>
        <dbReference type="ARBA" id="ARBA00004429"/>
    </source>
</evidence>
<evidence type="ECO:0000259" key="23">
    <source>
        <dbReference type="PROSITE" id="PS50894"/>
    </source>
</evidence>
<evidence type="ECO:0000313" key="24">
    <source>
        <dbReference type="EMBL" id="MBR8128948.1"/>
    </source>
</evidence>
<dbReference type="InterPro" id="IPR005467">
    <property type="entry name" value="His_kinase_dom"/>
</dbReference>
<evidence type="ECO:0000256" key="6">
    <source>
        <dbReference type="ARBA" id="ARBA00022553"/>
    </source>
</evidence>
<dbReference type="PROSITE" id="PS50110">
    <property type="entry name" value="RESPONSE_REGULATORY"/>
    <property type="match status" value="1"/>
</dbReference>
<evidence type="ECO:0000256" key="12">
    <source>
        <dbReference type="ARBA" id="ARBA00022989"/>
    </source>
</evidence>
<evidence type="ECO:0000256" key="15">
    <source>
        <dbReference type="ARBA" id="ARBA00023136"/>
    </source>
</evidence>
<evidence type="ECO:0000256" key="17">
    <source>
        <dbReference type="ARBA" id="ARBA00070152"/>
    </source>
</evidence>
<dbReference type="Gene3D" id="1.20.120.160">
    <property type="entry name" value="HPT domain"/>
    <property type="match status" value="1"/>
</dbReference>
<comment type="caution">
    <text evidence="24">The sequence shown here is derived from an EMBL/GenBank/DDBJ whole genome shotgun (WGS) entry which is preliminary data.</text>
</comment>
<dbReference type="Gene3D" id="3.30.450.20">
    <property type="entry name" value="PAS domain"/>
    <property type="match status" value="1"/>
</dbReference>
<feature type="domain" description="HPt" evidence="23">
    <location>
        <begin position="921"/>
        <end position="1016"/>
    </location>
</feature>
<dbReference type="SUPFAM" id="SSF47226">
    <property type="entry name" value="Histidine-containing phosphotransfer domain, HPT domain"/>
    <property type="match status" value="1"/>
</dbReference>
<dbReference type="CDD" id="cd17546">
    <property type="entry name" value="REC_hyHK_CKI1_RcsC-like"/>
    <property type="match status" value="1"/>
</dbReference>
<dbReference type="SUPFAM" id="SSF52172">
    <property type="entry name" value="CheY-like"/>
    <property type="match status" value="1"/>
</dbReference>
<dbReference type="InterPro" id="IPR011006">
    <property type="entry name" value="CheY-like_superfamily"/>
</dbReference>
<dbReference type="InterPro" id="IPR003594">
    <property type="entry name" value="HATPase_dom"/>
</dbReference>
<reference evidence="24" key="1">
    <citation type="submission" date="2021-04" db="EMBL/GenBank/DDBJ databases">
        <title>A collection of bacterial strains from the Burkholderia cepacia Research Laboratory and Repository.</title>
        <authorList>
            <person name="Lipuma J."/>
            <person name="Spilker T."/>
        </authorList>
    </citation>
    <scope>NUCLEOTIDE SEQUENCE</scope>
    <source>
        <strain evidence="24">AU36012</strain>
    </source>
</reference>
<dbReference type="GO" id="GO:0005886">
    <property type="term" value="C:plasma membrane"/>
    <property type="evidence" value="ECO:0007669"/>
    <property type="project" value="UniProtKB-SubCell"/>
</dbReference>
<dbReference type="RefSeq" id="WP_105785719.1">
    <property type="nucleotide sequence ID" value="NZ_CADERF010000015.1"/>
</dbReference>
<keyword evidence="4" id="KW-1003">Cell membrane</keyword>
<keyword evidence="15 20" id="KW-0472">Membrane</keyword>
<comment type="catalytic activity">
    <reaction evidence="1">
        <text>ATP + protein L-histidine = ADP + protein N-phospho-L-histidine.</text>
        <dbReference type="EC" id="2.7.13.3"/>
    </reaction>
</comment>
<keyword evidence="10" id="KW-0418">Kinase</keyword>
<dbReference type="CDD" id="cd16922">
    <property type="entry name" value="HATPase_EvgS-ArcB-TorS-like"/>
    <property type="match status" value="1"/>
</dbReference>
<name>A0AA41JIP7_9BURK</name>
<evidence type="ECO:0000256" key="19">
    <source>
        <dbReference type="PROSITE-ProRule" id="PRU00169"/>
    </source>
</evidence>
<keyword evidence="9" id="KW-0732">Signal</keyword>
<sequence length="1016" mass="110004">MPAKLKRLVSYPAVAGRKPFEPGRVRRQQQFLLYASGAAISVFILVCAALVLLLDVQESVERFRVEFTGRRAELVVELEIMRALRNRYVEDMELQWAGVAENSPGLPGLFAGKHGRQTFIGRNGRIAIAAFVDIPPAASANSHLPYLAHFLERIEVTGVLPPAQPADPGGSGYVIDPNGDFIVAAGHPLVKRALALPAGFDLRALVEQLRPMTNDAAVSKAPAVRRNAMVLERRFDPVLGRSVLRMVQWVRGADGKPAVWFVVNSLPLIERILRSPGAGIEYALVDSGGNLLLGGQPGSTMVARAIEYARHDAGEPAAAHRVGMNFVISDRVPRSDEVVMAAISWRAVLSDIALRACLTIAPALFAIALLWIAIVTFDRRALRPANRRAIRLIESEALNRTLIRTAPAGLVLLSFADGETIMRNDALLAYEQDASGEPLGKRLWRAYRDGAPAGNARTRVTRELAVERAGYGTAYVDAHIVRTRYRGIDVLLCTLLDITARKQAEEKLREAREAAEFANKAKSTFLATMSHEIRTPLNAIIGNLELMERAQMAAPLRRRLGTIMSSSDALLRVINDVLDLSKAESNQMALESIPFDLRRVVNDVAAIFRPLADAKNLALTCRIAPDLADGYVGDSTRLRQLVSNLVSNAIKFTKRGSVTIDVRLAKAGPAGRCVEIAVSDTGIGIPEDGLPTLFDVYVQTDASIYRRFGGTGLGLPLCRRIVTLMGGALNVDSRLGEGTIFVAALPLPEAPSGWRDDAPEPGTFADTARGYEAEAESEAGAEADDEELLRVLVAEDHPASRALLRDQLDALGYDATIVSNGIEAMRAFFERPYDVVLTDLGMPELDGFALANFLREQGARVPVIAMTAHATDEDRRRCEQAGAVEVVLKPLSIETLDAALRRHAGRDAASPAPAHERMAAAPAMTDEVRHRLHEATLHSLAAIGDALANGDADTLRIELHSMRGGFALTGDTEARDACAEMERAVNDGGATAVNALWLGFQSRIEKALSRLAERGA</sequence>
<keyword evidence="14" id="KW-0843">Virulence</keyword>
<feature type="transmembrane region" description="Helical" evidence="20">
    <location>
        <begin position="352"/>
        <end position="377"/>
    </location>
</feature>
<evidence type="ECO:0000256" key="13">
    <source>
        <dbReference type="ARBA" id="ARBA00023012"/>
    </source>
</evidence>
<organism evidence="24 25">
    <name type="scientific">Burkholderia ambifaria</name>
    <dbReference type="NCBI Taxonomy" id="152480"/>
    <lineage>
        <taxon>Bacteria</taxon>
        <taxon>Pseudomonadati</taxon>
        <taxon>Pseudomonadota</taxon>
        <taxon>Betaproteobacteria</taxon>
        <taxon>Burkholderiales</taxon>
        <taxon>Burkholderiaceae</taxon>
        <taxon>Burkholderia</taxon>
        <taxon>Burkholderia cepacia complex</taxon>
    </lineage>
</organism>
<proteinExistence type="predicted"/>
<dbReference type="InterPro" id="IPR036641">
    <property type="entry name" value="HPT_dom_sf"/>
</dbReference>
<dbReference type="SMART" id="SM00387">
    <property type="entry name" value="HATPase_c"/>
    <property type="match status" value="1"/>
</dbReference>
<evidence type="ECO:0000313" key="25">
    <source>
        <dbReference type="Proteomes" id="UP000682266"/>
    </source>
</evidence>
<dbReference type="PANTHER" id="PTHR43047">
    <property type="entry name" value="TWO-COMPONENT HISTIDINE PROTEIN KINASE"/>
    <property type="match status" value="1"/>
</dbReference>
<dbReference type="SUPFAM" id="SSF55785">
    <property type="entry name" value="PYP-like sensor domain (PAS domain)"/>
    <property type="match status" value="1"/>
</dbReference>
<evidence type="ECO:0000256" key="3">
    <source>
        <dbReference type="ARBA" id="ARBA00012438"/>
    </source>
</evidence>
<keyword evidence="7" id="KW-0808">Transferase</keyword>
<dbReference type="InterPro" id="IPR001789">
    <property type="entry name" value="Sig_transdc_resp-reg_receiver"/>
</dbReference>
<evidence type="ECO:0000259" key="22">
    <source>
        <dbReference type="PROSITE" id="PS50110"/>
    </source>
</evidence>
<evidence type="ECO:0000256" key="14">
    <source>
        <dbReference type="ARBA" id="ARBA00023026"/>
    </source>
</evidence>
<keyword evidence="5" id="KW-0997">Cell inner membrane</keyword>
<evidence type="ECO:0000256" key="4">
    <source>
        <dbReference type="ARBA" id="ARBA00022475"/>
    </source>
</evidence>
<comment type="function">
    <text evidence="16">Member of the two-component regulatory system BvgS/BvgA. Phosphorylates BvgA via a four-step phosphorelay in response to environmental signals.</text>
</comment>
<feature type="domain" description="Histidine kinase" evidence="21">
    <location>
        <begin position="528"/>
        <end position="749"/>
    </location>
</feature>
<accession>A0AA41JIP7</accession>
<dbReference type="GO" id="GO:0000155">
    <property type="term" value="F:phosphorelay sensor kinase activity"/>
    <property type="evidence" value="ECO:0007669"/>
    <property type="project" value="InterPro"/>
</dbReference>
<gene>
    <name evidence="24" type="ORF">KDW93_08155</name>
</gene>
<keyword evidence="12 20" id="KW-1133">Transmembrane helix</keyword>
<dbReference type="Gene3D" id="1.10.287.130">
    <property type="match status" value="1"/>
</dbReference>
<dbReference type="SMART" id="SM00448">
    <property type="entry name" value="REC"/>
    <property type="match status" value="1"/>
</dbReference>
<evidence type="ECO:0000256" key="10">
    <source>
        <dbReference type="ARBA" id="ARBA00022777"/>
    </source>
</evidence>
<evidence type="ECO:0000259" key="21">
    <source>
        <dbReference type="PROSITE" id="PS50109"/>
    </source>
</evidence>
<feature type="modified residue" description="4-aspartylphosphate" evidence="19">
    <location>
        <position position="839"/>
    </location>
</feature>
<evidence type="ECO:0000256" key="20">
    <source>
        <dbReference type="SAM" id="Phobius"/>
    </source>
</evidence>
<evidence type="ECO:0000256" key="9">
    <source>
        <dbReference type="ARBA" id="ARBA00022729"/>
    </source>
</evidence>
<dbReference type="InterPro" id="IPR035965">
    <property type="entry name" value="PAS-like_dom_sf"/>
</dbReference>
<feature type="modified residue" description="Phosphohistidine" evidence="18">
    <location>
        <position position="960"/>
    </location>
</feature>
<evidence type="ECO:0000256" key="18">
    <source>
        <dbReference type="PROSITE-ProRule" id="PRU00110"/>
    </source>
</evidence>
<dbReference type="PRINTS" id="PR00344">
    <property type="entry name" value="BCTRLSENSOR"/>
</dbReference>
<keyword evidence="11" id="KW-0547">Nucleotide-binding</keyword>
<dbReference type="PROSITE" id="PS50109">
    <property type="entry name" value="HIS_KIN"/>
    <property type="match status" value="1"/>
</dbReference>
<dbReference type="Pfam" id="PF00512">
    <property type="entry name" value="HisKA"/>
    <property type="match status" value="1"/>
</dbReference>
<dbReference type="EMBL" id="JAGSVG010000005">
    <property type="protein sequence ID" value="MBR8128948.1"/>
    <property type="molecule type" value="Genomic_DNA"/>
</dbReference>
<keyword evidence="6 19" id="KW-0597">Phosphoprotein</keyword>
<dbReference type="PROSITE" id="PS50894">
    <property type="entry name" value="HPT"/>
    <property type="match status" value="1"/>
</dbReference>
<dbReference type="InterPro" id="IPR036097">
    <property type="entry name" value="HisK_dim/P_sf"/>
</dbReference>
<dbReference type="EC" id="2.7.13.3" evidence="3"/>
<dbReference type="SUPFAM" id="SSF47384">
    <property type="entry name" value="Homodimeric domain of signal transducing histidine kinase"/>
    <property type="match status" value="1"/>
</dbReference>
<evidence type="ECO:0000256" key="1">
    <source>
        <dbReference type="ARBA" id="ARBA00000085"/>
    </source>
</evidence>
<evidence type="ECO:0000256" key="7">
    <source>
        <dbReference type="ARBA" id="ARBA00022679"/>
    </source>
</evidence>
<dbReference type="InterPro" id="IPR008207">
    <property type="entry name" value="Sig_transdc_His_kin_Hpt_dom"/>
</dbReference>
<dbReference type="AlphaFoldDB" id="A0AA41JIP7"/>
<feature type="transmembrane region" description="Helical" evidence="20">
    <location>
        <begin position="31"/>
        <end position="54"/>
    </location>
</feature>
<keyword evidence="11" id="KW-0067">ATP-binding</keyword>
<keyword evidence="8 20" id="KW-0812">Transmembrane</keyword>
<evidence type="ECO:0000256" key="16">
    <source>
        <dbReference type="ARBA" id="ARBA00058004"/>
    </source>
</evidence>
<feature type="domain" description="Response regulatory" evidence="22">
    <location>
        <begin position="790"/>
        <end position="904"/>
    </location>
</feature>
<evidence type="ECO:0000256" key="8">
    <source>
        <dbReference type="ARBA" id="ARBA00022692"/>
    </source>
</evidence>
<dbReference type="FunFam" id="3.30.565.10:FF:000010">
    <property type="entry name" value="Sensor histidine kinase RcsC"/>
    <property type="match status" value="1"/>
</dbReference>